<feature type="domain" description="Transposase (putative) YhgA-like" evidence="1">
    <location>
        <begin position="6"/>
        <end position="46"/>
    </location>
</feature>
<dbReference type="InterPro" id="IPR006842">
    <property type="entry name" value="Transposase_31"/>
</dbReference>
<name>A0A4R5DV71_9BACT</name>
<keyword evidence="3" id="KW-1185">Reference proteome</keyword>
<protein>
    <recommendedName>
        <fullName evidence="1">Transposase (putative) YhgA-like domain-containing protein</fullName>
    </recommendedName>
</protein>
<reference evidence="2 3" key="1">
    <citation type="submission" date="2019-03" db="EMBL/GenBank/DDBJ databases">
        <title>Dyadobacter AR-3-6 sp. nov., isolated from arctic soil.</title>
        <authorList>
            <person name="Chaudhary D.K."/>
        </authorList>
    </citation>
    <scope>NUCLEOTIDE SEQUENCE [LARGE SCALE GENOMIC DNA]</scope>
    <source>
        <strain evidence="2 3">AR-3-6</strain>
    </source>
</reference>
<evidence type="ECO:0000313" key="3">
    <source>
        <dbReference type="Proteomes" id="UP000294850"/>
    </source>
</evidence>
<dbReference type="AlphaFoldDB" id="A0A4R5DV71"/>
<accession>A0A4R5DV71</accession>
<dbReference type="Pfam" id="PF04754">
    <property type="entry name" value="Transposase_31"/>
    <property type="match status" value="1"/>
</dbReference>
<gene>
    <name evidence="2" type="ORF">E0F88_02475</name>
</gene>
<sequence>MSKLSTHDNFIRSIMSDKNIARDYFMAYLPSFVADQLDFEHWSKVQKLTFRKNYKRRCLTLFILVRKKAREV</sequence>
<evidence type="ECO:0000313" key="2">
    <source>
        <dbReference type="EMBL" id="TDE18422.1"/>
    </source>
</evidence>
<dbReference type="OrthoDB" id="932587at2"/>
<organism evidence="2 3">
    <name type="scientific">Dyadobacter psychrotolerans</name>
    <dbReference type="NCBI Taxonomy" id="2541721"/>
    <lineage>
        <taxon>Bacteria</taxon>
        <taxon>Pseudomonadati</taxon>
        <taxon>Bacteroidota</taxon>
        <taxon>Cytophagia</taxon>
        <taxon>Cytophagales</taxon>
        <taxon>Spirosomataceae</taxon>
        <taxon>Dyadobacter</taxon>
    </lineage>
</organism>
<dbReference type="EMBL" id="SMFL01000001">
    <property type="protein sequence ID" value="TDE18422.1"/>
    <property type="molecule type" value="Genomic_DNA"/>
</dbReference>
<evidence type="ECO:0000259" key="1">
    <source>
        <dbReference type="Pfam" id="PF04754"/>
    </source>
</evidence>
<proteinExistence type="predicted"/>
<comment type="caution">
    <text evidence="2">The sequence shown here is derived from an EMBL/GenBank/DDBJ whole genome shotgun (WGS) entry which is preliminary data.</text>
</comment>
<dbReference type="Proteomes" id="UP000294850">
    <property type="component" value="Unassembled WGS sequence"/>
</dbReference>